<organism evidence="2 3">
    <name type="scientific">Megamonas hypermegale</name>
    <dbReference type="NCBI Taxonomy" id="158847"/>
    <lineage>
        <taxon>Bacteria</taxon>
        <taxon>Bacillati</taxon>
        <taxon>Bacillota</taxon>
        <taxon>Negativicutes</taxon>
        <taxon>Selenomonadales</taxon>
        <taxon>Selenomonadaceae</taxon>
        <taxon>Megamonas</taxon>
    </lineage>
</organism>
<dbReference type="Proteomes" id="UP000215383">
    <property type="component" value="Chromosome 1"/>
</dbReference>
<evidence type="ECO:0000313" key="2">
    <source>
        <dbReference type="EMBL" id="SNV01250.1"/>
    </source>
</evidence>
<feature type="signal peptide" evidence="1">
    <location>
        <begin position="1"/>
        <end position="26"/>
    </location>
</feature>
<dbReference type="eggNOG" id="ENOG502Z7Q0">
    <property type="taxonomic scope" value="Bacteria"/>
</dbReference>
<proteinExistence type="predicted"/>
<evidence type="ECO:0000313" key="3">
    <source>
        <dbReference type="Proteomes" id="UP000215383"/>
    </source>
</evidence>
<gene>
    <name evidence="2" type="ORF">SAMEA4364220_01405</name>
</gene>
<evidence type="ECO:0000256" key="1">
    <source>
        <dbReference type="SAM" id="SignalP"/>
    </source>
</evidence>
<keyword evidence="1" id="KW-0732">Signal</keyword>
<keyword evidence="3" id="KW-1185">Reference proteome</keyword>
<dbReference type="Pfam" id="PF13552">
    <property type="entry name" value="DUF4127"/>
    <property type="match status" value="1"/>
</dbReference>
<evidence type="ECO:0008006" key="4">
    <source>
        <dbReference type="Google" id="ProtNLM"/>
    </source>
</evidence>
<protein>
    <recommendedName>
        <fullName evidence="4">DUF4127 family protein</fullName>
    </recommendedName>
</protein>
<name>A0A239TTX0_9FIRM</name>
<dbReference type="InterPro" id="IPR025394">
    <property type="entry name" value="DUF4127"/>
</dbReference>
<sequence length="547" mass="61712">MYCRSWGKICLLMAMLFCFVSLTNVASAKKEDEKKVILYVPQDDRPISSDQTADVIRSLGYTVEMPPKGLLGDRNRNGRPEELNRWLVENGGKNKVAVVSSDALTYGSLVTSRKHHIPKDMLLRRVKNIGRLHEIHPEMPVYVFSSVMRTPRDGASSGTEEPEYYVEYGKTISTYTKIDNADTSGLDESYQVALREGVPEAALDDWFGRRKTNLEVSRNLIDLVKKGNIEYMAMGKDDNAKFSLTQSESDKLESYARSISLNKNKFQTLTGLDEIGLLVLTRVVNDLDNYHPYIYVKYAPGYGGATVPSYSGEPIDKTIEDEIIATGSIKTYDLKKADLVLMVNTNRSGWTYDANTPVNTLQLRYNTLDFVNDIQEMVDNGYHVSIGDIAFANGADNALMNLLQKRDLLDKLYGYAGWNTATNSTGFALSMGIVGNRISEEKRDRLLLTRYLDDWVYQANIRQNINSYINLLPGKGDYLTIGDNKLPHAEEYGTKLMRDFAAANLSLFAKAIDVSITMPWDRIFEANINLERGKYDDTVLKKYLKGY</sequence>
<feature type="chain" id="PRO_5039539976" description="DUF4127 family protein" evidence="1">
    <location>
        <begin position="27"/>
        <end position="547"/>
    </location>
</feature>
<dbReference type="AlphaFoldDB" id="A0A239TTX0"/>
<accession>A0A239TTX0</accession>
<dbReference type="EMBL" id="LT906446">
    <property type="protein sequence ID" value="SNV01250.1"/>
    <property type="molecule type" value="Genomic_DNA"/>
</dbReference>
<reference evidence="2 3" key="1">
    <citation type="submission" date="2017-06" db="EMBL/GenBank/DDBJ databases">
        <authorList>
            <consortium name="Pathogen Informatics"/>
        </authorList>
    </citation>
    <scope>NUCLEOTIDE SEQUENCE [LARGE SCALE GENOMIC DNA]</scope>
    <source>
        <strain evidence="2 3">NCTC10570</strain>
    </source>
</reference>